<feature type="non-terminal residue" evidence="2">
    <location>
        <position position="55"/>
    </location>
</feature>
<dbReference type="Proteomes" id="UP001381693">
    <property type="component" value="Unassembled WGS sequence"/>
</dbReference>
<comment type="caution">
    <text evidence="2">The sequence shown here is derived from an EMBL/GenBank/DDBJ whole genome shotgun (WGS) entry which is preliminary data.</text>
</comment>
<keyword evidence="1" id="KW-0472">Membrane</keyword>
<evidence type="ECO:0000256" key="1">
    <source>
        <dbReference type="SAM" id="Phobius"/>
    </source>
</evidence>
<dbReference type="AlphaFoldDB" id="A0AAN8WPR3"/>
<organism evidence="2 3">
    <name type="scientific">Halocaridina rubra</name>
    <name type="common">Hawaiian red shrimp</name>
    <dbReference type="NCBI Taxonomy" id="373956"/>
    <lineage>
        <taxon>Eukaryota</taxon>
        <taxon>Metazoa</taxon>
        <taxon>Ecdysozoa</taxon>
        <taxon>Arthropoda</taxon>
        <taxon>Crustacea</taxon>
        <taxon>Multicrustacea</taxon>
        <taxon>Malacostraca</taxon>
        <taxon>Eumalacostraca</taxon>
        <taxon>Eucarida</taxon>
        <taxon>Decapoda</taxon>
        <taxon>Pleocyemata</taxon>
        <taxon>Caridea</taxon>
        <taxon>Atyoidea</taxon>
        <taxon>Atyidae</taxon>
        <taxon>Halocaridina</taxon>
    </lineage>
</organism>
<proteinExistence type="predicted"/>
<keyword evidence="3" id="KW-1185">Reference proteome</keyword>
<reference evidence="2 3" key="1">
    <citation type="submission" date="2023-11" db="EMBL/GenBank/DDBJ databases">
        <title>Halocaridina rubra genome assembly.</title>
        <authorList>
            <person name="Smith C."/>
        </authorList>
    </citation>
    <scope>NUCLEOTIDE SEQUENCE [LARGE SCALE GENOMIC DNA]</scope>
    <source>
        <strain evidence="2">EP-1</strain>
        <tissue evidence="2">Whole</tissue>
    </source>
</reference>
<evidence type="ECO:0000313" key="2">
    <source>
        <dbReference type="EMBL" id="KAK7069942.1"/>
    </source>
</evidence>
<gene>
    <name evidence="2" type="ORF">SK128_012473</name>
</gene>
<keyword evidence="1" id="KW-0812">Transmembrane</keyword>
<name>A0AAN8WPR3_HALRR</name>
<protein>
    <submittedName>
        <fullName evidence="2">Uncharacterized protein</fullName>
    </submittedName>
</protein>
<evidence type="ECO:0000313" key="3">
    <source>
        <dbReference type="Proteomes" id="UP001381693"/>
    </source>
</evidence>
<dbReference type="EMBL" id="JAXCGZ010015665">
    <property type="protein sequence ID" value="KAK7069942.1"/>
    <property type="molecule type" value="Genomic_DNA"/>
</dbReference>
<feature type="transmembrane region" description="Helical" evidence="1">
    <location>
        <begin position="13"/>
        <end position="32"/>
    </location>
</feature>
<accession>A0AAN8WPR3</accession>
<keyword evidence="1" id="KW-1133">Transmembrane helix</keyword>
<sequence length="55" mass="5918">MPTYLGGWPVENIALWLSLAEGLLLPLVLGLVDATFSEAAGASCSRDKSQLHKYN</sequence>